<feature type="coiled-coil region" evidence="1">
    <location>
        <begin position="260"/>
        <end position="291"/>
    </location>
</feature>
<dbReference type="OrthoDB" id="326112at2759"/>
<dbReference type="AlphaFoldDB" id="A0A077ZS33"/>
<sequence>MMHEWKSQEKLVDEWETQDVKNPLKYDLFGYDKNEWDNVPSVIPRFSFYLQQYVKGLVEFCFNKNQEESTSTLRKYVQDLQKQIDEIMNDSLEFREEIRMKGKEQLLNHRFFAKGDVTTYQFEQEQYSLELSFDHLNEPRMLSVKQVRDLFYSLLNISQATSRIKETEINFEKLQTKCYKLSYDDEQLSNRINNNNNTALKTFDEINKENKQTKLDNERKFSDFFHRIQNNFDNIKKLKQYAEEQKMFQEMIVNKSESIISRVNKIRDNIMDELKNAKIELTNKIEDADKYFGEQLEITQASIDRNKVILKELILRTKEDLQGSLKKESEDIKSYIHTTKDEIFQDRGTVQDKFNEKLRKIKDICSTYFAKYEKELLNNQDKMNELNQRCEEWAKLIVQPQELNQARLFAIETRMKESEEFKVKEVNFIKDTIKKLIFALEQSEFQKGSTTNKHRSVHTGSLGYQDFNITPLQNESTLSPAERAQTTITAKKIYGKTELLLDDQSVAPLPNLMINNKNRGQSTVRSAATGTRLQVRDNSSVMGDRISNISTGLEIQGSLPTYDILFLKRLLFLKASIDQETTNDVYQVPLVEIPIESQQKMSKTFMISDQNQEILDDYTQSQDRKLGNSLFQDRRARPHLDSVRLSNRRQIQKSIDLQDYLNFQTGLDYTKVKMKFDKNRKIKSSQVSNREPQNTIPQKTNLLADQIKNNRFITEKDFENERLIKEEQTRRLKIQDASYPTFQDDDIDRVQL</sequence>
<name>A0A077ZS33_STYLE</name>
<dbReference type="Proteomes" id="UP000039865">
    <property type="component" value="Unassembled WGS sequence"/>
</dbReference>
<evidence type="ECO:0000313" key="3">
    <source>
        <dbReference type="Proteomes" id="UP000039865"/>
    </source>
</evidence>
<gene>
    <name evidence="2" type="primary">Contig11173.g11935</name>
    <name evidence="2" type="ORF">STYLEM_1656</name>
</gene>
<keyword evidence="1" id="KW-0175">Coiled coil</keyword>
<accession>A0A077ZS33</accession>
<dbReference type="SUPFAM" id="SSF58113">
    <property type="entry name" value="Apolipoprotein A-I"/>
    <property type="match status" value="1"/>
</dbReference>
<evidence type="ECO:0000256" key="1">
    <source>
        <dbReference type="SAM" id="Coils"/>
    </source>
</evidence>
<dbReference type="InParanoid" id="A0A077ZS33"/>
<organism evidence="2 3">
    <name type="scientific">Stylonychia lemnae</name>
    <name type="common">Ciliate</name>
    <dbReference type="NCBI Taxonomy" id="5949"/>
    <lineage>
        <taxon>Eukaryota</taxon>
        <taxon>Sar</taxon>
        <taxon>Alveolata</taxon>
        <taxon>Ciliophora</taxon>
        <taxon>Intramacronucleata</taxon>
        <taxon>Spirotrichea</taxon>
        <taxon>Stichotrichia</taxon>
        <taxon>Sporadotrichida</taxon>
        <taxon>Oxytrichidae</taxon>
        <taxon>Stylonychinae</taxon>
        <taxon>Stylonychia</taxon>
    </lineage>
</organism>
<reference evidence="2 3" key="1">
    <citation type="submission" date="2014-06" db="EMBL/GenBank/DDBJ databases">
        <authorList>
            <person name="Swart Estienne"/>
        </authorList>
    </citation>
    <scope>NUCLEOTIDE SEQUENCE [LARGE SCALE GENOMIC DNA]</scope>
    <source>
        <strain evidence="2 3">130c</strain>
    </source>
</reference>
<keyword evidence="3" id="KW-1185">Reference proteome</keyword>
<protein>
    <submittedName>
        <fullName evidence="2">Uncharacterized protein</fullName>
    </submittedName>
</protein>
<proteinExistence type="predicted"/>
<dbReference type="EMBL" id="CCKQ01001579">
    <property type="protein sequence ID" value="CDW72692.1"/>
    <property type="molecule type" value="Genomic_DNA"/>
</dbReference>
<evidence type="ECO:0000313" key="2">
    <source>
        <dbReference type="EMBL" id="CDW72692.1"/>
    </source>
</evidence>